<sequence>MYAKGKGAVVPSDSQQKPARSLMPARYMKDCTMQMQMESLWKVWINA</sequence>
<proteinExistence type="predicted"/>
<reference evidence="2" key="1">
    <citation type="submission" date="2025-08" db="UniProtKB">
        <authorList>
            <consortium name="Ensembl"/>
        </authorList>
    </citation>
    <scope>IDENTIFICATION</scope>
</reference>
<accession>A0A8C2J4R0</accession>
<feature type="region of interest" description="Disordered" evidence="1">
    <location>
        <begin position="1"/>
        <end position="21"/>
    </location>
</feature>
<organism evidence="2 3">
    <name type="scientific">Cyprinus carpio</name>
    <name type="common">Common carp</name>
    <dbReference type="NCBI Taxonomy" id="7962"/>
    <lineage>
        <taxon>Eukaryota</taxon>
        <taxon>Metazoa</taxon>
        <taxon>Chordata</taxon>
        <taxon>Craniata</taxon>
        <taxon>Vertebrata</taxon>
        <taxon>Euteleostomi</taxon>
        <taxon>Actinopterygii</taxon>
        <taxon>Neopterygii</taxon>
        <taxon>Teleostei</taxon>
        <taxon>Ostariophysi</taxon>
        <taxon>Cypriniformes</taxon>
        <taxon>Cyprinidae</taxon>
        <taxon>Cyprininae</taxon>
        <taxon>Cyprinus</taxon>
    </lineage>
</organism>
<name>A0A8C2J4R0_CYPCA</name>
<dbReference type="Proteomes" id="UP000694701">
    <property type="component" value="Unplaced"/>
</dbReference>
<dbReference type="Ensembl" id="ENSCCRT00020098445.1">
    <property type="protein sequence ID" value="ENSCCRP00020090059.1"/>
    <property type="gene ID" value="ENSCCRG00020041300.1"/>
</dbReference>
<protein>
    <submittedName>
        <fullName evidence="2">Uncharacterized protein</fullName>
    </submittedName>
</protein>
<dbReference type="AlphaFoldDB" id="A0A8C2J4R0"/>
<evidence type="ECO:0000313" key="3">
    <source>
        <dbReference type="Proteomes" id="UP000694701"/>
    </source>
</evidence>
<evidence type="ECO:0000256" key="1">
    <source>
        <dbReference type="SAM" id="MobiDB-lite"/>
    </source>
</evidence>
<evidence type="ECO:0000313" key="2">
    <source>
        <dbReference type="Ensembl" id="ENSCCRP00020090059.1"/>
    </source>
</evidence>